<name>A0AAE2CLL4_9LAMI</name>
<accession>A0AAE2CLL4</accession>
<dbReference type="Proteomes" id="UP001293254">
    <property type="component" value="Unassembled WGS sequence"/>
</dbReference>
<gene>
    <name evidence="1" type="ORF">Salat_1412500</name>
</gene>
<comment type="caution">
    <text evidence="1">The sequence shown here is derived from an EMBL/GenBank/DDBJ whole genome shotgun (WGS) entry which is preliminary data.</text>
</comment>
<sequence length="162" mass="17758">MHRLPPHKLFMFVISPVARTSGPSRLDVRAARNKKNLYHKNFLPKVLRLYSLPKNPKQPSMAKVMSPRILTSSTSLLFPSAHSKKSLFPPQSVEVIAKPISRARSSGNPSGLLLADKAFPSAAASAVVPDDIADVLGEVSIFTAAGEPVKFKDLWDQKEVIF</sequence>
<keyword evidence="2" id="KW-1185">Reference proteome</keyword>
<reference evidence="1" key="1">
    <citation type="submission" date="2020-06" db="EMBL/GenBank/DDBJ databases">
        <authorList>
            <person name="Li T."/>
            <person name="Hu X."/>
            <person name="Zhang T."/>
            <person name="Song X."/>
            <person name="Zhang H."/>
            <person name="Dai N."/>
            <person name="Sheng W."/>
            <person name="Hou X."/>
            <person name="Wei L."/>
        </authorList>
    </citation>
    <scope>NUCLEOTIDE SEQUENCE</scope>
    <source>
        <strain evidence="1">3651</strain>
        <tissue evidence="1">Leaf</tissue>
    </source>
</reference>
<dbReference type="AlphaFoldDB" id="A0AAE2CLL4"/>
<protein>
    <submittedName>
        <fullName evidence="1">Uncharacterized protein</fullName>
    </submittedName>
</protein>
<reference evidence="1" key="2">
    <citation type="journal article" date="2024" name="Plant">
        <title>Genomic evolution and insights into agronomic trait innovations of Sesamum species.</title>
        <authorList>
            <person name="Miao H."/>
            <person name="Wang L."/>
            <person name="Qu L."/>
            <person name="Liu H."/>
            <person name="Sun Y."/>
            <person name="Le M."/>
            <person name="Wang Q."/>
            <person name="Wei S."/>
            <person name="Zheng Y."/>
            <person name="Lin W."/>
            <person name="Duan Y."/>
            <person name="Cao H."/>
            <person name="Xiong S."/>
            <person name="Wang X."/>
            <person name="Wei L."/>
            <person name="Li C."/>
            <person name="Ma Q."/>
            <person name="Ju M."/>
            <person name="Zhao R."/>
            <person name="Li G."/>
            <person name="Mu C."/>
            <person name="Tian Q."/>
            <person name="Mei H."/>
            <person name="Zhang T."/>
            <person name="Gao T."/>
            <person name="Zhang H."/>
        </authorList>
    </citation>
    <scope>NUCLEOTIDE SEQUENCE</scope>
    <source>
        <strain evidence="1">3651</strain>
    </source>
</reference>
<evidence type="ECO:0000313" key="2">
    <source>
        <dbReference type="Proteomes" id="UP001293254"/>
    </source>
</evidence>
<dbReference type="EMBL" id="JACGWO010000005">
    <property type="protein sequence ID" value="KAK4426439.1"/>
    <property type="molecule type" value="Genomic_DNA"/>
</dbReference>
<organism evidence="1 2">
    <name type="scientific">Sesamum alatum</name>
    <dbReference type="NCBI Taxonomy" id="300844"/>
    <lineage>
        <taxon>Eukaryota</taxon>
        <taxon>Viridiplantae</taxon>
        <taxon>Streptophyta</taxon>
        <taxon>Embryophyta</taxon>
        <taxon>Tracheophyta</taxon>
        <taxon>Spermatophyta</taxon>
        <taxon>Magnoliopsida</taxon>
        <taxon>eudicotyledons</taxon>
        <taxon>Gunneridae</taxon>
        <taxon>Pentapetalae</taxon>
        <taxon>asterids</taxon>
        <taxon>lamiids</taxon>
        <taxon>Lamiales</taxon>
        <taxon>Pedaliaceae</taxon>
        <taxon>Sesamum</taxon>
    </lineage>
</organism>
<proteinExistence type="predicted"/>
<evidence type="ECO:0000313" key="1">
    <source>
        <dbReference type="EMBL" id="KAK4426439.1"/>
    </source>
</evidence>